<keyword evidence="2" id="KW-1185">Reference proteome</keyword>
<gene>
    <name evidence="1" type="ORF">GCM10009839_76350</name>
</gene>
<dbReference type="EMBL" id="BAAAQN010000063">
    <property type="protein sequence ID" value="GAA2056071.1"/>
    <property type="molecule type" value="Genomic_DNA"/>
</dbReference>
<evidence type="ECO:0000313" key="1">
    <source>
        <dbReference type="EMBL" id="GAA2056071.1"/>
    </source>
</evidence>
<accession>A0ABN2V951</accession>
<protein>
    <recommendedName>
        <fullName evidence="3">Knr4/Smi1-like domain-containing protein</fullName>
    </recommendedName>
</protein>
<evidence type="ECO:0000313" key="2">
    <source>
        <dbReference type="Proteomes" id="UP001500751"/>
    </source>
</evidence>
<sequence>MNGSSHELIDYGRFAERLAAQRAEPDPAKRWDLYRAFQQEWGYVPTGGRRWSGGEQSEAEAEELDPEELAALVPPERVPAALTEWWRLPFNSFADSWQMYWTNPVWPPTWRPDPSGYGVSDGLEPDSPLAADPDDLRLCCFMAEYEYCNEWAYLSTEGHLPDPRVFVSTDDGWTLQADSMSEFFLVLAVTGLPDTLAWHARCDERKLGDGGFDAMAARIAGTLPELGFHPWRELTMTKVFHGGPDVLASVDPTGDDFRLCAYGRTEEALRRLLGELGGEWEVRRPRPPRTPEESKG</sequence>
<organism evidence="1 2">
    <name type="scientific">Catenulispora yoronensis</name>
    <dbReference type="NCBI Taxonomy" id="450799"/>
    <lineage>
        <taxon>Bacteria</taxon>
        <taxon>Bacillati</taxon>
        <taxon>Actinomycetota</taxon>
        <taxon>Actinomycetes</taxon>
        <taxon>Catenulisporales</taxon>
        <taxon>Catenulisporaceae</taxon>
        <taxon>Catenulispora</taxon>
    </lineage>
</organism>
<evidence type="ECO:0008006" key="3">
    <source>
        <dbReference type="Google" id="ProtNLM"/>
    </source>
</evidence>
<name>A0ABN2V951_9ACTN</name>
<reference evidence="1 2" key="1">
    <citation type="journal article" date="2019" name="Int. J. Syst. Evol. Microbiol.">
        <title>The Global Catalogue of Microorganisms (GCM) 10K type strain sequencing project: providing services to taxonomists for standard genome sequencing and annotation.</title>
        <authorList>
            <consortium name="The Broad Institute Genomics Platform"/>
            <consortium name="The Broad Institute Genome Sequencing Center for Infectious Disease"/>
            <person name="Wu L."/>
            <person name="Ma J."/>
        </authorList>
    </citation>
    <scope>NUCLEOTIDE SEQUENCE [LARGE SCALE GENOMIC DNA]</scope>
    <source>
        <strain evidence="1 2">JCM 16014</strain>
    </source>
</reference>
<comment type="caution">
    <text evidence="1">The sequence shown here is derived from an EMBL/GenBank/DDBJ whole genome shotgun (WGS) entry which is preliminary data.</text>
</comment>
<dbReference type="Proteomes" id="UP001500751">
    <property type="component" value="Unassembled WGS sequence"/>
</dbReference>
<proteinExistence type="predicted"/>
<dbReference type="RefSeq" id="WP_344670594.1">
    <property type="nucleotide sequence ID" value="NZ_BAAAQN010000063.1"/>
</dbReference>